<comment type="caution">
    <text evidence="1">The sequence shown here is derived from an EMBL/GenBank/DDBJ whole genome shotgun (WGS) entry which is preliminary data.</text>
</comment>
<dbReference type="EMBL" id="JAUTXT010000002">
    <property type="protein sequence ID" value="KAK3679506.1"/>
    <property type="molecule type" value="Genomic_DNA"/>
</dbReference>
<evidence type="ECO:0000313" key="1">
    <source>
        <dbReference type="EMBL" id="KAK3679506.1"/>
    </source>
</evidence>
<reference evidence="1" key="1">
    <citation type="submission" date="2023-07" db="EMBL/GenBank/DDBJ databases">
        <title>Black Yeasts Isolated from many extreme environments.</title>
        <authorList>
            <person name="Coleine C."/>
            <person name="Stajich J.E."/>
            <person name="Selbmann L."/>
        </authorList>
    </citation>
    <scope>NUCLEOTIDE SEQUENCE</scope>
    <source>
        <strain evidence="1">CCFEE 5485</strain>
    </source>
</reference>
<accession>A0AAE0WX90</accession>
<organism evidence="1 2">
    <name type="scientific">Recurvomyces mirabilis</name>
    <dbReference type="NCBI Taxonomy" id="574656"/>
    <lineage>
        <taxon>Eukaryota</taxon>
        <taxon>Fungi</taxon>
        <taxon>Dikarya</taxon>
        <taxon>Ascomycota</taxon>
        <taxon>Pezizomycotina</taxon>
        <taxon>Dothideomycetes</taxon>
        <taxon>Dothideomycetidae</taxon>
        <taxon>Mycosphaerellales</taxon>
        <taxon>Teratosphaeriaceae</taxon>
        <taxon>Recurvomyces</taxon>
    </lineage>
</organism>
<dbReference type="AlphaFoldDB" id="A0AAE0WX90"/>
<gene>
    <name evidence="1" type="ORF">LTR78_001067</name>
</gene>
<name>A0AAE0WX90_9PEZI</name>
<dbReference type="Proteomes" id="UP001274830">
    <property type="component" value="Unassembled WGS sequence"/>
</dbReference>
<sequence>MFGCRGPYQAGNGRRPAYDNHGCRGPAYFGTSRQEPFKRAEYQARMNPYGHNLFHNDYAQPRLYGRGLGFNVNGIHPYSRTYGESYSSSSSAWPGQARRSLEHDLFRRDYADRPRAGELRDRYGPASRLVAC</sequence>
<keyword evidence="2" id="KW-1185">Reference proteome</keyword>
<proteinExistence type="predicted"/>
<protein>
    <submittedName>
        <fullName evidence="1">Uncharacterized protein</fullName>
    </submittedName>
</protein>
<evidence type="ECO:0000313" key="2">
    <source>
        <dbReference type="Proteomes" id="UP001274830"/>
    </source>
</evidence>